<dbReference type="PROSITE" id="PS50146">
    <property type="entry name" value="DAGK"/>
    <property type="match status" value="1"/>
</dbReference>
<dbReference type="Gene3D" id="2.60.200.40">
    <property type="match status" value="1"/>
</dbReference>
<dbReference type="InterPro" id="IPR000756">
    <property type="entry name" value="Diacylglycerol_kin_accessory"/>
</dbReference>
<dbReference type="GO" id="GO:0007200">
    <property type="term" value="P:phospholipase C-activating G protein-coupled receptor signaling pathway"/>
    <property type="evidence" value="ECO:0007669"/>
    <property type="project" value="InterPro"/>
</dbReference>
<dbReference type="GO" id="GO:0005886">
    <property type="term" value="C:plasma membrane"/>
    <property type="evidence" value="ECO:0007669"/>
    <property type="project" value="TreeGrafter"/>
</dbReference>
<evidence type="ECO:0000313" key="8">
    <source>
        <dbReference type="EMBL" id="CAF1303067.1"/>
    </source>
</evidence>
<gene>
    <name evidence="8" type="ORF">GPM918_LOCUS28619</name>
    <name evidence="9" type="ORF">SRO942_LOCUS29133</name>
</gene>
<evidence type="ECO:0000256" key="5">
    <source>
        <dbReference type="ARBA" id="ARBA00022840"/>
    </source>
</evidence>
<organism evidence="8 10">
    <name type="scientific">Didymodactylos carnosus</name>
    <dbReference type="NCBI Taxonomy" id="1234261"/>
    <lineage>
        <taxon>Eukaryota</taxon>
        <taxon>Metazoa</taxon>
        <taxon>Spiralia</taxon>
        <taxon>Gnathifera</taxon>
        <taxon>Rotifera</taxon>
        <taxon>Eurotatoria</taxon>
        <taxon>Bdelloidea</taxon>
        <taxon>Philodinida</taxon>
        <taxon>Philodinidae</taxon>
        <taxon>Didymodactylos</taxon>
    </lineage>
</organism>
<dbReference type="SMART" id="SM00045">
    <property type="entry name" value="DAGKa"/>
    <property type="match status" value="1"/>
</dbReference>
<dbReference type="InterPro" id="IPR017438">
    <property type="entry name" value="ATP-NAD_kinase_N"/>
</dbReference>
<dbReference type="Gene3D" id="3.40.50.10330">
    <property type="entry name" value="Probable inorganic polyphosphate/atp-NAD kinase, domain 1"/>
    <property type="match status" value="1"/>
</dbReference>
<keyword evidence="10" id="KW-1185">Reference proteome</keyword>
<feature type="domain" description="DAGKc" evidence="7">
    <location>
        <begin position="32"/>
        <end position="168"/>
    </location>
</feature>
<proteinExistence type="inferred from homology"/>
<evidence type="ECO:0000256" key="1">
    <source>
        <dbReference type="ARBA" id="ARBA00009280"/>
    </source>
</evidence>
<evidence type="ECO:0000256" key="4">
    <source>
        <dbReference type="ARBA" id="ARBA00022777"/>
    </source>
</evidence>
<feature type="non-terminal residue" evidence="8">
    <location>
        <position position="1"/>
    </location>
</feature>
<comment type="caution">
    <text evidence="8">The sequence shown here is derived from an EMBL/GenBank/DDBJ whole genome shotgun (WGS) entry which is preliminary data.</text>
</comment>
<dbReference type="GO" id="GO:0005524">
    <property type="term" value="F:ATP binding"/>
    <property type="evidence" value="ECO:0007669"/>
    <property type="project" value="UniProtKB-KW"/>
</dbReference>
<keyword evidence="4 6" id="KW-0418">Kinase</keyword>
<keyword evidence="3 6" id="KW-0547">Nucleotide-binding</keyword>
<dbReference type="PANTHER" id="PTHR11255">
    <property type="entry name" value="DIACYLGLYCEROL KINASE"/>
    <property type="match status" value="1"/>
</dbReference>
<dbReference type="SMART" id="SM00046">
    <property type="entry name" value="DAGKc"/>
    <property type="match status" value="1"/>
</dbReference>
<dbReference type="AlphaFoldDB" id="A0A815DZ00"/>
<evidence type="ECO:0000256" key="3">
    <source>
        <dbReference type="ARBA" id="ARBA00022741"/>
    </source>
</evidence>
<comment type="similarity">
    <text evidence="1 6">Belongs to the eukaryotic diacylglycerol kinase family.</text>
</comment>
<dbReference type="SUPFAM" id="SSF111331">
    <property type="entry name" value="NAD kinase/diacylglycerol kinase-like"/>
    <property type="match status" value="1"/>
</dbReference>
<comment type="catalytic activity">
    <reaction evidence="6">
        <text>a 1,2-diacyl-sn-glycerol + ATP = a 1,2-diacyl-sn-glycero-3-phosphate + ADP + H(+)</text>
        <dbReference type="Rhea" id="RHEA:10272"/>
        <dbReference type="ChEBI" id="CHEBI:15378"/>
        <dbReference type="ChEBI" id="CHEBI:17815"/>
        <dbReference type="ChEBI" id="CHEBI:30616"/>
        <dbReference type="ChEBI" id="CHEBI:58608"/>
        <dbReference type="ChEBI" id="CHEBI:456216"/>
        <dbReference type="EC" id="2.7.1.107"/>
    </reaction>
</comment>
<dbReference type="EMBL" id="CAJOBC010038413">
    <property type="protein sequence ID" value="CAF4130798.1"/>
    <property type="molecule type" value="Genomic_DNA"/>
</dbReference>
<dbReference type="Proteomes" id="UP000681722">
    <property type="component" value="Unassembled WGS sequence"/>
</dbReference>
<dbReference type="Proteomes" id="UP000663829">
    <property type="component" value="Unassembled WGS sequence"/>
</dbReference>
<evidence type="ECO:0000313" key="10">
    <source>
        <dbReference type="Proteomes" id="UP000663829"/>
    </source>
</evidence>
<keyword evidence="5 6" id="KW-0067">ATP-binding</keyword>
<dbReference type="InterPro" id="IPR016064">
    <property type="entry name" value="NAD/diacylglycerol_kinase_sf"/>
</dbReference>
<evidence type="ECO:0000313" key="9">
    <source>
        <dbReference type="EMBL" id="CAF4130798.1"/>
    </source>
</evidence>
<evidence type="ECO:0000256" key="6">
    <source>
        <dbReference type="RuleBase" id="RU361128"/>
    </source>
</evidence>
<dbReference type="InterPro" id="IPR037607">
    <property type="entry name" value="DGK"/>
</dbReference>
<accession>A0A815DZ00</accession>
<protein>
    <recommendedName>
        <fullName evidence="6">Diacylglycerol kinase</fullName>
        <shortName evidence="6">DAG kinase</shortName>
        <ecNumber evidence="6">2.7.1.107</ecNumber>
    </recommendedName>
</protein>
<dbReference type="InterPro" id="IPR001206">
    <property type="entry name" value="Diacylglycerol_kinase_cat_dom"/>
</dbReference>
<dbReference type="Pfam" id="PF00781">
    <property type="entry name" value="DAGK_cat"/>
    <property type="match status" value="1"/>
</dbReference>
<dbReference type="Pfam" id="PF00609">
    <property type="entry name" value="DAGK_acc"/>
    <property type="match status" value="1"/>
</dbReference>
<name>A0A815DZ00_9BILA</name>
<keyword evidence="2 6" id="KW-0808">Transferase</keyword>
<dbReference type="PANTHER" id="PTHR11255:SF80">
    <property type="entry name" value="EYE-SPECIFIC DIACYLGLYCEROL KINASE"/>
    <property type="match status" value="1"/>
</dbReference>
<dbReference type="EC" id="2.7.1.107" evidence="6"/>
<evidence type="ECO:0000259" key="7">
    <source>
        <dbReference type="PROSITE" id="PS50146"/>
    </source>
</evidence>
<evidence type="ECO:0000256" key="2">
    <source>
        <dbReference type="ARBA" id="ARBA00022679"/>
    </source>
</evidence>
<sequence>DIIVRPQWIRKIAQQENGKFQFAAFIHESNESSYTPLLIFINKRSGGQTGANIYEKLLSFLNPRQIFLLDNSQTILQALEIYRGVANLHICVFGGDGSVGWVLAKLAEVYDGPTNPPVAICPLGTGNDLSRVLNWGREYESKRLLTTLLQIPAAEKARLDRWHVELESIAERQTPDVLNGPSFLRETNRLLYENFQMSPNSYFINYMSFGLDAAIALDFHDHRARKPSKFSSPWKNKLMYINESLKYAGDFAKASRWDLRGYMKVICDGVNLTYSLRNCHTLVILNIPGYASGTNPWGKSSTTFPNKEFSENEDAFELETLHDGKRDESSTPTTMDRQDFGDKKLEIVGLSATHMGLIHVGFHGQRIAQCSRLTIELQTPMLAQLDGEPFYIPASVVVKVTHSGQVMVLRYNSV</sequence>
<reference evidence="8" key="1">
    <citation type="submission" date="2021-02" db="EMBL/GenBank/DDBJ databases">
        <authorList>
            <person name="Nowell W R."/>
        </authorList>
    </citation>
    <scope>NUCLEOTIDE SEQUENCE</scope>
</reference>
<dbReference type="EMBL" id="CAJNOQ010012569">
    <property type="protein sequence ID" value="CAF1303067.1"/>
    <property type="molecule type" value="Genomic_DNA"/>
</dbReference>
<dbReference type="OrthoDB" id="242257at2759"/>
<dbReference type="GO" id="GO:0004143">
    <property type="term" value="F:ATP-dependent diacylglycerol kinase activity"/>
    <property type="evidence" value="ECO:0007669"/>
    <property type="project" value="UniProtKB-EC"/>
</dbReference>